<evidence type="ECO:0000256" key="1">
    <source>
        <dbReference type="SAM" id="MobiDB-lite"/>
    </source>
</evidence>
<dbReference type="InterPro" id="IPR041700">
    <property type="entry name" value="OMP_b-brl_3"/>
</dbReference>
<evidence type="ECO:0000313" key="3">
    <source>
        <dbReference type="EMBL" id="MET3730628.1"/>
    </source>
</evidence>
<feature type="domain" description="Outer membrane protein beta-barrel" evidence="2">
    <location>
        <begin position="439"/>
        <end position="737"/>
    </location>
</feature>
<keyword evidence="4" id="KW-1185">Reference proteome</keyword>
<dbReference type="Pfam" id="PF14905">
    <property type="entry name" value="OMP_b-brl_3"/>
    <property type="match status" value="2"/>
</dbReference>
<comment type="caution">
    <text evidence="3">The sequence shown here is derived from an EMBL/GenBank/DDBJ whole genome shotgun (WGS) entry which is preliminary data.</text>
</comment>
<evidence type="ECO:0000259" key="2">
    <source>
        <dbReference type="Pfam" id="PF14905"/>
    </source>
</evidence>
<accession>A0ABV2LPX0</accession>
<protein>
    <recommendedName>
        <fullName evidence="2">Outer membrane protein beta-barrel domain-containing protein</fullName>
    </recommendedName>
</protein>
<organism evidence="3 4">
    <name type="scientific">Moheibacter stercoris</name>
    <dbReference type="NCBI Taxonomy" id="1628251"/>
    <lineage>
        <taxon>Bacteria</taxon>
        <taxon>Pseudomonadati</taxon>
        <taxon>Bacteroidota</taxon>
        <taxon>Flavobacteriia</taxon>
        <taxon>Flavobacteriales</taxon>
        <taxon>Weeksellaceae</taxon>
        <taxon>Moheibacter</taxon>
    </lineage>
</organism>
<sequence length="912" mass="104737">MQQLSAQNVSISGKAIDDILLTPVEEATVYLSLKKDSSVVNYTITDKEGNFNLNLKPINEPVFFRITDDAIGEYYTEMESLKENIQLGEVKIGMTIGLNEAVITGAPPIRIKSDTLEFNASSFKVRPDANVEELLKQLPGVEIDEEGKITVNGKEVNQILVNGKPFFDKDGKIALQNLPADIINKVQVSDTKTKKEEISGQKASGNNASINLTIDENKNKGFMLKALAGYGTDERYESSMMLNYFKGNQRISILGSSNNINSTGFSMNEIFDNMGGGRNNSYWSSGDGSFGMNGMRFGGGSGITQSHLGGISYSDTWAKDIEFNGNYFYTQSDSKNNNFTRQENFTPNNIYTSESTSKTRNQSFNHNINTSIEVKIDSTSSIWFEPKYSYNKSKSSNTFLKQTWNEVDELANENLGETNRESLTQDFSNSLNYYKTFRNKMEFSLDYSSSSARNRSDETNRSQTYFYQNDQADDIRNQLTQNRKKQDKHNIESEFGFKVMDSTKLYVGAELEFKNDRDDQFTYDFDDLNQTYTDENEFLSMQVSSEFQKFNPYLAYRVTKDKLFISFNAGTQFLTQRNYGNYLANKYYVKQNYISPSANFNLNYEFRNQLKFYFNYNYEVGFASAQQILPIENLSNPLNTIVGNPDLNPNISHSLYAGFNKFNMQSRSGFNFYAGGTYNSRIIVNYREIDENFASTTTYKNVNDTYYMWAGFNFNKSFSKDSHKFRYSIGLNTNHSLNKGFVDGQLYEARNYSLGPRVNFNWDFGTYLTINPSYNLRYQITQYENYRLDETSNFVHNFKLMTTNYWPKNFVFGNDFTYTYNSNIADGFKKDFFLWNSSLAYNFWKDQLTFKIKVYDILNQNTGDRRTITDTSITDVQNDVLKRYVMFSLGFKLDKFGGGGGKRRGGGSFMFH</sequence>
<dbReference type="EMBL" id="JBEPMO010000001">
    <property type="protein sequence ID" value="MET3730628.1"/>
    <property type="molecule type" value="Genomic_DNA"/>
</dbReference>
<dbReference type="Proteomes" id="UP001549146">
    <property type="component" value="Unassembled WGS sequence"/>
</dbReference>
<proteinExistence type="predicted"/>
<reference evidence="3 4" key="1">
    <citation type="submission" date="2024-06" db="EMBL/GenBank/DDBJ databases">
        <title>Genomic Encyclopedia of Type Strains, Phase IV (KMG-IV): sequencing the most valuable type-strain genomes for metagenomic binning, comparative biology and taxonomic classification.</title>
        <authorList>
            <person name="Goeker M."/>
        </authorList>
    </citation>
    <scope>NUCLEOTIDE SEQUENCE [LARGE SCALE GENOMIC DNA]</scope>
    <source>
        <strain evidence="3 4">DSM 29388</strain>
    </source>
</reference>
<feature type="region of interest" description="Disordered" evidence="1">
    <location>
        <begin position="338"/>
        <end position="362"/>
    </location>
</feature>
<gene>
    <name evidence="3" type="ORF">ABID46_000180</name>
</gene>
<name>A0ABV2LPX0_9FLAO</name>
<dbReference type="SUPFAM" id="SSF56935">
    <property type="entry name" value="Porins"/>
    <property type="match status" value="1"/>
</dbReference>
<evidence type="ECO:0000313" key="4">
    <source>
        <dbReference type="Proteomes" id="UP001549146"/>
    </source>
</evidence>
<feature type="domain" description="Outer membrane protein beta-barrel" evidence="2">
    <location>
        <begin position="750"/>
        <end position="889"/>
    </location>
</feature>